<protein>
    <recommendedName>
        <fullName evidence="1 8">Acyl-homoserine-lactone synthase</fullName>
        <ecNumber evidence="1 8">2.3.1.184</ecNumber>
    </recommendedName>
    <alternativeName>
        <fullName evidence="8">Autoinducer synthesis protein</fullName>
    </alternativeName>
</protein>
<dbReference type="PRINTS" id="PR01549">
    <property type="entry name" value="AUTOINDCRSYN"/>
</dbReference>
<accession>A0A516SCV0</accession>
<evidence type="ECO:0000256" key="4">
    <source>
        <dbReference type="ARBA" id="ARBA00022691"/>
    </source>
</evidence>
<dbReference type="GO" id="GO:0007165">
    <property type="term" value="P:signal transduction"/>
    <property type="evidence" value="ECO:0007669"/>
    <property type="project" value="TreeGrafter"/>
</dbReference>
<dbReference type="EMBL" id="CP041730">
    <property type="protein sequence ID" value="QDQ25971.1"/>
    <property type="molecule type" value="Genomic_DNA"/>
</dbReference>
<dbReference type="PROSITE" id="PS00949">
    <property type="entry name" value="AUTOINDUCER_SYNTH_1"/>
    <property type="match status" value="1"/>
</dbReference>
<gene>
    <name evidence="9" type="ORF">FNU76_06155</name>
</gene>
<keyword evidence="3 8" id="KW-0808">Transferase</keyword>
<dbReference type="InterPro" id="IPR001690">
    <property type="entry name" value="Autoind_synthase"/>
</dbReference>
<dbReference type="InterPro" id="IPR018311">
    <property type="entry name" value="Autoind_synth_CS"/>
</dbReference>
<evidence type="ECO:0000256" key="1">
    <source>
        <dbReference type="ARBA" id="ARBA00012340"/>
    </source>
</evidence>
<dbReference type="Pfam" id="PF00765">
    <property type="entry name" value="Autoind_synth"/>
    <property type="match status" value="1"/>
</dbReference>
<dbReference type="KEGG" id="cari:FNU76_06155"/>
<dbReference type="EC" id="2.3.1.184" evidence="1 8"/>
<dbReference type="GO" id="GO:0009372">
    <property type="term" value="P:quorum sensing"/>
    <property type="evidence" value="ECO:0007669"/>
    <property type="project" value="UniProtKB-UniRule"/>
</dbReference>
<evidence type="ECO:0000256" key="7">
    <source>
        <dbReference type="PROSITE-ProRule" id="PRU00533"/>
    </source>
</evidence>
<dbReference type="PANTHER" id="PTHR39322">
    <property type="entry name" value="ACYL-HOMOSERINE-LACTONE SYNTHASE"/>
    <property type="match status" value="1"/>
</dbReference>
<keyword evidence="10" id="KW-1185">Reference proteome</keyword>
<evidence type="ECO:0000256" key="6">
    <source>
        <dbReference type="ARBA" id="ARBA00048576"/>
    </source>
</evidence>
<evidence type="ECO:0000256" key="3">
    <source>
        <dbReference type="ARBA" id="ARBA00022679"/>
    </source>
</evidence>
<proteinExistence type="inferred from homology"/>
<comment type="catalytic activity">
    <reaction evidence="6 8">
        <text>a fatty acyl-[ACP] + S-adenosyl-L-methionine = an N-acyl-L-homoserine lactone + S-methyl-5'-thioadenosine + holo-[ACP] + H(+)</text>
        <dbReference type="Rhea" id="RHEA:10096"/>
        <dbReference type="Rhea" id="RHEA-COMP:9685"/>
        <dbReference type="Rhea" id="RHEA-COMP:14125"/>
        <dbReference type="ChEBI" id="CHEBI:15378"/>
        <dbReference type="ChEBI" id="CHEBI:17509"/>
        <dbReference type="ChEBI" id="CHEBI:55474"/>
        <dbReference type="ChEBI" id="CHEBI:59789"/>
        <dbReference type="ChEBI" id="CHEBI:64479"/>
        <dbReference type="ChEBI" id="CHEBI:138651"/>
        <dbReference type="EC" id="2.3.1.184"/>
    </reaction>
</comment>
<evidence type="ECO:0000313" key="9">
    <source>
        <dbReference type="EMBL" id="QDQ25971.1"/>
    </source>
</evidence>
<evidence type="ECO:0000256" key="8">
    <source>
        <dbReference type="RuleBase" id="RU361135"/>
    </source>
</evidence>
<comment type="similarity">
    <text evidence="7 8">Belongs to the autoinducer synthase family.</text>
</comment>
<organism evidence="9 10">
    <name type="scientific">Chitinimonas arctica</name>
    <dbReference type="NCBI Taxonomy" id="2594795"/>
    <lineage>
        <taxon>Bacteria</taxon>
        <taxon>Pseudomonadati</taxon>
        <taxon>Pseudomonadota</taxon>
        <taxon>Betaproteobacteria</taxon>
        <taxon>Neisseriales</taxon>
        <taxon>Chitinibacteraceae</taxon>
        <taxon>Chitinimonas</taxon>
    </lineage>
</organism>
<dbReference type="SUPFAM" id="SSF55729">
    <property type="entry name" value="Acyl-CoA N-acyltransferases (Nat)"/>
    <property type="match status" value="1"/>
</dbReference>
<dbReference type="GO" id="GO:0061579">
    <property type="term" value="F:N-acyl homoserine lactone synthase activity"/>
    <property type="evidence" value="ECO:0007669"/>
    <property type="project" value="UniProtKB-UniRule"/>
</dbReference>
<keyword evidence="4 8" id="KW-0949">S-adenosyl-L-methionine</keyword>
<name>A0A516SCV0_9NEIS</name>
<dbReference type="PANTHER" id="PTHR39322:SF1">
    <property type="entry name" value="ISOVALERYL-HOMOSERINE LACTONE SYNTHASE"/>
    <property type="match status" value="1"/>
</dbReference>
<dbReference type="PROSITE" id="PS51187">
    <property type="entry name" value="AUTOINDUCER_SYNTH_2"/>
    <property type="match status" value="1"/>
</dbReference>
<dbReference type="OrthoDB" id="6169313at2"/>
<sequence length="196" mass="21404">MQIVTGRPDHLPSGLFMGLARYRHRVFVEKLGWQLQCQDGLEFDQFDRPDTLYIVAQDFEGQVVGGARLLPTTRPYLLGEIFPQLLGDLPVPNSPDIWELSRFAAVDFSAAACADVSPAKLPLGQFSSPNAIELLRATLERAAGSGARRIITVSPLGVERLLRKAGFSADRAGSPVLVDGNPVIACWIDVRPRAHS</sequence>
<keyword evidence="5 7" id="KW-0071">Autoinducer synthesis</keyword>
<dbReference type="InterPro" id="IPR016181">
    <property type="entry name" value="Acyl_CoA_acyltransferase"/>
</dbReference>
<keyword evidence="2 7" id="KW-0673">Quorum sensing</keyword>
<reference evidence="10" key="1">
    <citation type="submission" date="2019-07" db="EMBL/GenBank/DDBJ databases">
        <title>Chitinimonas sp. nov., isolated from Ny-Alesund, arctica soil.</title>
        <authorList>
            <person name="Xu Q."/>
            <person name="Peng F."/>
        </authorList>
    </citation>
    <scope>NUCLEOTIDE SEQUENCE [LARGE SCALE GENOMIC DNA]</scope>
    <source>
        <strain evidence="10">R3-44</strain>
    </source>
</reference>
<evidence type="ECO:0000256" key="2">
    <source>
        <dbReference type="ARBA" id="ARBA00022654"/>
    </source>
</evidence>
<evidence type="ECO:0000313" key="10">
    <source>
        <dbReference type="Proteomes" id="UP000317550"/>
    </source>
</evidence>
<dbReference type="Gene3D" id="3.40.630.30">
    <property type="match status" value="1"/>
</dbReference>
<dbReference type="AlphaFoldDB" id="A0A516SCV0"/>
<evidence type="ECO:0000256" key="5">
    <source>
        <dbReference type="ARBA" id="ARBA00022929"/>
    </source>
</evidence>
<dbReference type="Proteomes" id="UP000317550">
    <property type="component" value="Chromosome"/>
</dbReference>